<reference evidence="5" key="1">
    <citation type="submission" date="2008-12" db="EMBL/GenBank/DDBJ databases">
        <title>Medicago truncatula full length cdna cloning project.</title>
        <authorList>
            <person name="Moskal W."/>
            <person name="Chan A."/>
            <person name="Cheung F."/>
            <person name="Xiao Y."/>
            <person name="Town C.D."/>
        </authorList>
    </citation>
    <scope>NUCLEOTIDE SEQUENCE</scope>
</reference>
<dbReference type="AlphaFoldDB" id="B7FJI9"/>
<evidence type="ECO:0000256" key="2">
    <source>
        <dbReference type="ARBA" id="ARBA00022857"/>
    </source>
</evidence>
<evidence type="ECO:0000256" key="4">
    <source>
        <dbReference type="RuleBase" id="RU000363"/>
    </source>
</evidence>
<keyword evidence="2" id="KW-0521">NADP</keyword>
<dbReference type="PROSITE" id="PS00061">
    <property type="entry name" value="ADH_SHORT"/>
    <property type="match status" value="1"/>
</dbReference>
<evidence type="ECO:0008006" key="7">
    <source>
        <dbReference type="Google" id="ProtNLM"/>
    </source>
</evidence>
<evidence type="ECO:0000256" key="1">
    <source>
        <dbReference type="ARBA" id="ARBA00006484"/>
    </source>
</evidence>
<dbReference type="FunFam" id="3.40.50.720:FF:000312">
    <property type="entry name" value="(+)-neomenthol dehydrogenase"/>
    <property type="match status" value="1"/>
</dbReference>
<dbReference type="PRINTS" id="PR00080">
    <property type="entry name" value="SDRFAMILY"/>
</dbReference>
<sequence>MGEPRERYAVVTGANKGIGLEIVKQLASAVIKVVLTSRDEKRGLHALETLKASGLSDFVVFHQLDVADASSVASLADFVKSQFGKLDILVNNAGIGGVEIKDSDLFTSAIITNGALPDEELRRTVTQTYESAKECIQINYYGAKRTFEYLLPLLQLSDSPRVVNVSSGAGKIESVSNEWAKGVFSDVENLTDERIDEVIKEFIKDFEQGSLERKGWPRFIAPYTIAKASMNAYTRITAKKYPNFCINCVCPGYVKTDITANTGFFTVEEGAAHPVRLALLPSGSPSGHFYVRNEASSF</sequence>
<dbReference type="Gene3D" id="3.40.50.720">
    <property type="entry name" value="NAD(P)-binding Rossmann-like Domain"/>
    <property type="match status" value="1"/>
</dbReference>
<organism evidence="5">
    <name type="scientific">Medicago truncatula</name>
    <name type="common">Barrel medic</name>
    <name type="synonym">Medicago tribuloides</name>
    <dbReference type="NCBI Taxonomy" id="3880"/>
    <lineage>
        <taxon>Eukaryota</taxon>
        <taxon>Viridiplantae</taxon>
        <taxon>Streptophyta</taxon>
        <taxon>Embryophyta</taxon>
        <taxon>Tracheophyta</taxon>
        <taxon>Spermatophyta</taxon>
        <taxon>Magnoliopsida</taxon>
        <taxon>eudicotyledons</taxon>
        <taxon>Gunneridae</taxon>
        <taxon>Pentapetalae</taxon>
        <taxon>rosids</taxon>
        <taxon>fabids</taxon>
        <taxon>Fabales</taxon>
        <taxon>Fabaceae</taxon>
        <taxon>Papilionoideae</taxon>
        <taxon>50 kb inversion clade</taxon>
        <taxon>NPAAA clade</taxon>
        <taxon>Hologalegina</taxon>
        <taxon>IRL clade</taxon>
        <taxon>Trifolieae</taxon>
        <taxon>Medicago</taxon>
    </lineage>
</organism>
<comment type="similarity">
    <text evidence="1 4">Belongs to the short-chain dehydrogenases/reductases (SDR) family.</text>
</comment>
<dbReference type="InterPro" id="IPR020904">
    <property type="entry name" value="Sc_DH/Rdtase_CS"/>
</dbReference>
<accession>B7FJI9</accession>
<dbReference type="PANTHER" id="PTHR43490:SF91">
    <property type="entry name" value="NAD(P)-BINDING ROSSMANN-FOLD PROTEIN"/>
    <property type="match status" value="1"/>
</dbReference>
<dbReference type="PRINTS" id="PR00081">
    <property type="entry name" value="GDHRDH"/>
</dbReference>
<dbReference type="InterPro" id="IPR036291">
    <property type="entry name" value="NAD(P)-bd_dom_sf"/>
</dbReference>
<keyword evidence="3" id="KW-0560">Oxidoreductase</keyword>
<dbReference type="EMBL" id="BT145083">
    <property type="protein sequence ID" value="AFK44877.1"/>
    <property type="molecule type" value="mRNA"/>
</dbReference>
<dbReference type="InterPro" id="IPR002347">
    <property type="entry name" value="SDR_fam"/>
</dbReference>
<dbReference type="PANTHER" id="PTHR43490">
    <property type="entry name" value="(+)-NEOMENTHOL DEHYDROGENASE"/>
    <property type="match status" value="1"/>
</dbReference>
<dbReference type="SUPFAM" id="SSF51735">
    <property type="entry name" value="NAD(P)-binding Rossmann-fold domains"/>
    <property type="match status" value="1"/>
</dbReference>
<protein>
    <recommendedName>
        <fullName evidence="7">Oxidoreductase</fullName>
    </recommendedName>
</protein>
<dbReference type="Pfam" id="PF00106">
    <property type="entry name" value="adh_short"/>
    <property type="match status" value="1"/>
</dbReference>
<evidence type="ECO:0000256" key="3">
    <source>
        <dbReference type="ARBA" id="ARBA00023002"/>
    </source>
</evidence>
<evidence type="ECO:0000313" key="5">
    <source>
        <dbReference type="EMBL" id="ACJ84918.1"/>
    </source>
</evidence>
<evidence type="ECO:0000313" key="6">
    <source>
        <dbReference type="EMBL" id="AFK44877.1"/>
    </source>
</evidence>
<reference evidence="6" key="2">
    <citation type="submission" date="2012-05" db="EMBL/GenBank/DDBJ databases">
        <authorList>
            <person name="Krishnakumar V."/>
            <person name="Cheung F."/>
            <person name="Xiao Y."/>
            <person name="Chan A."/>
            <person name="Moskal W.A."/>
            <person name="Town C.D."/>
        </authorList>
    </citation>
    <scope>NUCLEOTIDE SEQUENCE</scope>
</reference>
<proteinExistence type="evidence at transcript level"/>
<name>B7FJI9_MEDTR</name>
<dbReference type="GO" id="GO:0016491">
    <property type="term" value="F:oxidoreductase activity"/>
    <property type="evidence" value="ECO:0007669"/>
    <property type="project" value="UniProtKB-KW"/>
</dbReference>
<dbReference type="EMBL" id="BT052256">
    <property type="protein sequence ID" value="ACJ84918.1"/>
    <property type="molecule type" value="mRNA"/>
</dbReference>